<keyword evidence="3" id="KW-1185">Reference proteome</keyword>
<protein>
    <submittedName>
        <fullName evidence="2">Uncharacterized protein</fullName>
    </submittedName>
</protein>
<dbReference type="Proteomes" id="UP001367676">
    <property type="component" value="Unassembled WGS sequence"/>
</dbReference>
<evidence type="ECO:0000313" key="2">
    <source>
        <dbReference type="EMBL" id="KAK7597921.1"/>
    </source>
</evidence>
<reference evidence="2 3" key="1">
    <citation type="submission" date="2024-03" db="EMBL/GenBank/DDBJ databases">
        <title>Adaptation during the transition from Ophiocordyceps entomopathogen to insect associate is accompanied by gene loss and intensified selection.</title>
        <authorList>
            <person name="Ward C.M."/>
            <person name="Onetto C.A."/>
            <person name="Borneman A.R."/>
        </authorList>
    </citation>
    <scope>NUCLEOTIDE SEQUENCE [LARGE SCALE GENOMIC DNA]</scope>
    <source>
        <strain evidence="2">AWRI1</strain>
        <tissue evidence="2">Single Adult Female</tissue>
    </source>
</reference>
<proteinExistence type="predicted"/>
<sequence length="75" mass="8841">MHRGRASMKEKENQKEYEGERVAELRGNQNQRIFMEPNEKTDRGIPERVTTNEDVSDSSEPRKTPKLCNMIKDFE</sequence>
<feature type="region of interest" description="Disordered" evidence="1">
    <location>
        <begin position="1"/>
        <end position="75"/>
    </location>
</feature>
<feature type="compositionally biased region" description="Basic and acidic residues" evidence="1">
    <location>
        <begin position="37"/>
        <end position="46"/>
    </location>
</feature>
<dbReference type="EMBL" id="JBBCAQ010000016">
    <property type="protein sequence ID" value="KAK7597921.1"/>
    <property type="molecule type" value="Genomic_DNA"/>
</dbReference>
<comment type="caution">
    <text evidence="2">The sequence shown here is derived from an EMBL/GenBank/DDBJ whole genome shotgun (WGS) entry which is preliminary data.</text>
</comment>
<accession>A0AAN9Y7D7</accession>
<organism evidence="2 3">
    <name type="scientific">Parthenolecanium corni</name>
    <dbReference type="NCBI Taxonomy" id="536013"/>
    <lineage>
        <taxon>Eukaryota</taxon>
        <taxon>Metazoa</taxon>
        <taxon>Ecdysozoa</taxon>
        <taxon>Arthropoda</taxon>
        <taxon>Hexapoda</taxon>
        <taxon>Insecta</taxon>
        <taxon>Pterygota</taxon>
        <taxon>Neoptera</taxon>
        <taxon>Paraneoptera</taxon>
        <taxon>Hemiptera</taxon>
        <taxon>Sternorrhyncha</taxon>
        <taxon>Coccoidea</taxon>
        <taxon>Coccidae</taxon>
        <taxon>Parthenolecanium</taxon>
    </lineage>
</organism>
<name>A0AAN9Y7D7_9HEMI</name>
<dbReference type="AlphaFoldDB" id="A0AAN9Y7D7"/>
<evidence type="ECO:0000256" key="1">
    <source>
        <dbReference type="SAM" id="MobiDB-lite"/>
    </source>
</evidence>
<gene>
    <name evidence="2" type="ORF">V9T40_014877</name>
</gene>
<evidence type="ECO:0000313" key="3">
    <source>
        <dbReference type="Proteomes" id="UP001367676"/>
    </source>
</evidence>
<feature type="compositionally biased region" description="Basic and acidic residues" evidence="1">
    <location>
        <begin position="7"/>
        <end position="24"/>
    </location>
</feature>